<evidence type="ECO:0000313" key="3">
    <source>
        <dbReference type="Proteomes" id="UP000320048"/>
    </source>
</evidence>
<sequence>MKKILYLLAAAAVGVAVAFPSSASANSIFPSLISVAPSGTNFLYTYQLLLDAAQELSTTTGVGGQPPVPSFATVYDFVGLVGAPTCTALVANLTCTGSTALVGPTPALEAPA</sequence>
<keyword evidence="1" id="KW-0732">Signal</keyword>
<dbReference type="EMBL" id="VBAO01000272">
    <property type="protein sequence ID" value="TMI79608.1"/>
    <property type="molecule type" value="Genomic_DNA"/>
</dbReference>
<proteinExistence type="predicted"/>
<reference evidence="2 3" key="1">
    <citation type="journal article" date="2019" name="Nat. Microbiol.">
        <title>Mediterranean grassland soil C-N compound turnover is dependent on rainfall and depth, and is mediated by genomically divergent microorganisms.</title>
        <authorList>
            <person name="Diamond S."/>
            <person name="Andeer P.F."/>
            <person name="Li Z."/>
            <person name="Crits-Christoph A."/>
            <person name="Burstein D."/>
            <person name="Anantharaman K."/>
            <person name="Lane K.R."/>
            <person name="Thomas B.C."/>
            <person name="Pan C."/>
            <person name="Northen T.R."/>
            <person name="Banfield J.F."/>
        </authorList>
    </citation>
    <scope>NUCLEOTIDE SEQUENCE [LARGE SCALE GENOMIC DNA]</scope>
    <source>
        <strain evidence="2">NP_7</strain>
    </source>
</reference>
<name>A0A537J7S6_9BACT</name>
<dbReference type="AlphaFoldDB" id="A0A537J7S6"/>
<protein>
    <submittedName>
        <fullName evidence="2">Uncharacterized protein</fullName>
    </submittedName>
</protein>
<feature type="signal peptide" evidence="1">
    <location>
        <begin position="1"/>
        <end position="25"/>
    </location>
</feature>
<evidence type="ECO:0000313" key="2">
    <source>
        <dbReference type="EMBL" id="TMI79608.1"/>
    </source>
</evidence>
<feature type="non-terminal residue" evidence="2">
    <location>
        <position position="112"/>
    </location>
</feature>
<comment type="caution">
    <text evidence="2">The sequence shown here is derived from an EMBL/GenBank/DDBJ whole genome shotgun (WGS) entry which is preliminary data.</text>
</comment>
<gene>
    <name evidence="2" type="ORF">E6H04_10290</name>
</gene>
<feature type="chain" id="PRO_5021785671" evidence="1">
    <location>
        <begin position="26"/>
        <end position="112"/>
    </location>
</feature>
<organism evidence="2 3">
    <name type="scientific">Candidatus Segetimicrobium genomatis</name>
    <dbReference type="NCBI Taxonomy" id="2569760"/>
    <lineage>
        <taxon>Bacteria</taxon>
        <taxon>Bacillati</taxon>
        <taxon>Candidatus Sysuimicrobiota</taxon>
        <taxon>Candidatus Sysuimicrobiia</taxon>
        <taxon>Candidatus Sysuimicrobiales</taxon>
        <taxon>Candidatus Segetimicrobiaceae</taxon>
        <taxon>Candidatus Segetimicrobium</taxon>
    </lineage>
</organism>
<accession>A0A537J7S6</accession>
<dbReference type="Proteomes" id="UP000320048">
    <property type="component" value="Unassembled WGS sequence"/>
</dbReference>
<evidence type="ECO:0000256" key="1">
    <source>
        <dbReference type="SAM" id="SignalP"/>
    </source>
</evidence>